<dbReference type="GO" id="GO:0008146">
    <property type="term" value="F:sulfotransferase activity"/>
    <property type="evidence" value="ECO:0007669"/>
    <property type="project" value="InterPro"/>
</dbReference>
<dbReference type="GO" id="GO:0000139">
    <property type="term" value="C:Golgi membrane"/>
    <property type="evidence" value="ECO:0007669"/>
    <property type="project" value="UniProtKB-SubCell"/>
</dbReference>
<evidence type="ECO:0000256" key="4">
    <source>
        <dbReference type="ARBA" id="ARBA00022692"/>
    </source>
</evidence>
<evidence type="ECO:0000313" key="11">
    <source>
        <dbReference type="Proteomes" id="UP001497497"/>
    </source>
</evidence>
<dbReference type="Pfam" id="PF03567">
    <property type="entry name" value="Sulfotransfer_2"/>
    <property type="match status" value="1"/>
</dbReference>
<dbReference type="Proteomes" id="UP001497497">
    <property type="component" value="Unassembled WGS sequence"/>
</dbReference>
<dbReference type="EMBL" id="CAXITT010000005">
    <property type="protein sequence ID" value="CAL1526474.1"/>
    <property type="molecule type" value="Genomic_DNA"/>
</dbReference>
<proteinExistence type="inferred from homology"/>
<evidence type="ECO:0000256" key="6">
    <source>
        <dbReference type="ARBA" id="ARBA00023034"/>
    </source>
</evidence>
<dbReference type="InterPro" id="IPR005331">
    <property type="entry name" value="Sulfotransferase"/>
</dbReference>
<name>A0AAV2H2J6_LYMST</name>
<accession>A0AAV2H2J6</accession>
<evidence type="ECO:0000256" key="8">
    <source>
        <dbReference type="ARBA" id="ARBA00023180"/>
    </source>
</evidence>
<evidence type="ECO:0000256" key="1">
    <source>
        <dbReference type="ARBA" id="ARBA00004323"/>
    </source>
</evidence>
<evidence type="ECO:0000256" key="5">
    <source>
        <dbReference type="ARBA" id="ARBA00022989"/>
    </source>
</evidence>
<dbReference type="AlphaFoldDB" id="A0AAV2H2J6"/>
<dbReference type="InterPro" id="IPR018011">
    <property type="entry name" value="Carb_sulfotrans_8-10"/>
</dbReference>
<comment type="caution">
    <text evidence="10">The sequence shown here is derived from an EMBL/GenBank/DDBJ whole genome shotgun (WGS) entry which is preliminary data.</text>
</comment>
<keyword evidence="6 9" id="KW-0333">Golgi apparatus</keyword>
<evidence type="ECO:0000256" key="2">
    <source>
        <dbReference type="ARBA" id="ARBA00006339"/>
    </source>
</evidence>
<keyword evidence="5" id="KW-1133">Transmembrane helix</keyword>
<keyword evidence="4" id="KW-0812">Transmembrane</keyword>
<dbReference type="PANTHER" id="PTHR12137:SF54">
    <property type="entry name" value="CARBOHYDRATE SULFOTRANSFERASE"/>
    <property type="match status" value="1"/>
</dbReference>
<evidence type="ECO:0000256" key="3">
    <source>
        <dbReference type="ARBA" id="ARBA00022679"/>
    </source>
</evidence>
<dbReference type="PANTHER" id="PTHR12137">
    <property type="entry name" value="CARBOHYDRATE SULFOTRANSFERASE"/>
    <property type="match status" value="1"/>
</dbReference>
<reference evidence="10 11" key="1">
    <citation type="submission" date="2024-04" db="EMBL/GenBank/DDBJ databases">
        <authorList>
            <consortium name="Genoscope - CEA"/>
            <person name="William W."/>
        </authorList>
    </citation>
    <scope>NUCLEOTIDE SEQUENCE [LARGE SCALE GENOMIC DNA]</scope>
</reference>
<keyword evidence="3 9" id="KW-0808">Transferase</keyword>
<keyword evidence="7" id="KW-0472">Membrane</keyword>
<organism evidence="10 11">
    <name type="scientific">Lymnaea stagnalis</name>
    <name type="common">Great pond snail</name>
    <name type="synonym">Helix stagnalis</name>
    <dbReference type="NCBI Taxonomy" id="6523"/>
    <lineage>
        <taxon>Eukaryota</taxon>
        <taxon>Metazoa</taxon>
        <taxon>Spiralia</taxon>
        <taxon>Lophotrochozoa</taxon>
        <taxon>Mollusca</taxon>
        <taxon>Gastropoda</taxon>
        <taxon>Heterobranchia</taxon>
        <taxon>Euthyneura</taxon>
        <taxon>Panpulmonata</taxon>
        <taxon>Hygrophila</taxon>
        <taxon>Lymnaeoidea</taxon>
        <taxon>Lymnaeidae</taxon>
        <taxon>Lymnaea</taxon>
    </lineage>
</organism>
<evidence type="ECO:0000313" key="10">
    <source>
        <dbReference type="EMBL" id="CAL1526474.1"/>
    </source>
</evidence>
<keyword evidence="8 9" id="KW-0325">Glycoprotein</keyword>
<evidence type="ECO:0000256" key="9">
    <source>
        <dbReference type="RuleBase" id="RU364020"/>
    </source>
</evidence>
<protein>
    <recommendedName>
        <fullName evidence="9">Carbohydrate sulfotransferase</fullName>
        <ecNumber evidence="9">2.8.2.-</ecNumber>
    </recommendedName>
</protein>
<sequence length="331" mass="38984">MSSRITLMSQACASHWSYNLGPKLYTVSFYSDAEKNLMYCHVPKAGCTFWGRIFSFLTRPGDMSQMKIGSPFDIDRVKLHNGPLRPAGQPEWNLAKNEIRENTVKFFFVRDPYARLWSVYLDKYYLPDFWNRLEISRNLCLLNITFPEFLAFAVTSSDGHMFPAAVVCNPCEFRPQYIGKVETFFRDSKFILDKGRMGSLLDNYSFTNYTELELKSIISNYFWYYTEFKLSQCFTEKDLCRRMWRVFQSNGHIRSTLGFPENLPVYNEETFLDHVLQTVRSQGMSRAEASKQRRQYLVDAYKNVSRAHILAIKERFKPDFEMFDYDKHPPA</sequence>
<keyword evidence="9" id="KW-0119">Carbohydrate metabolism</keyword>
<dbReference type="GO" id="GO:0016051">
    <property type="term" value="P:carbohydrate biosynthetic process"/>
    <property type="evidence" value="ECO:0007669"/>
    <property type="project" value="InterPro"/>
</dbReference>
<keyword evidence="9" id="KW-0735">Signal-anchor</keyword>
<keyword evidence="11" id="KW-1185">Reference proteome</keyword>
<comment type="subcellular location">
    <subcellularLocation>
        <location evidence="1 9">Golgi apparatus membrane</location>
        <topology evidence="1 9">Single-pass type II membrane protein</topology>
    </subcellularLocation>
</comment>
<evidence type="ECO:0000256" key="7">
    <source>
        <dbReference type="ARBA" id="ARBA00023136"/>
    </source>
</evidence>
<gene>
    <name evidence="10" type="ORF">GSLYS_00000651001</name>
</gene>
<comment type="similarity">
    <text evidence="2 9">Belongs to the sulfotransferase 2 family.</text>
</comment>
<dbReference type="EC" id="2.8.2.-" evidence="9"/>